<evidence type="ECO:0000256" key="7">
    <source>
        <dbReference type="ARBA" id="ARBA00023242"/>
    </source>
</evidence>
<organism evidence="10 11">
    <name type="scientific">Sphaerosporella brunnea</name>
    <dbReference type="NCBI Taxonomy" id="1250544"/>
    <lineage>
        <taxon>Eukaryota</taxon>
        <taxon>Fungi</taxon>
        <taxon>Dikarya</taxon>
        <taxon>Ascomycota</taxon>
        <taxon>Pezizomycotina</taxon>
        <taxon>Pezizomycetes</taxon>
        <taxon>Pezizales</taxon>
        <taxon>Pyronemataceae</taxon>
        <taxon>Sphaerosporella</taxon>
    </lineage>
</organism>
<comment type="subcellular location">
    <subcellularLocation>
        <location evidence="2">Cytoplasm</location>
    </subcellularLocation>
    <subcellularLocation>
        <location evidence="1">Nucleus</location>
    </subcellularLocation>
</comment>
<evidence type="ECO:0000256" key="3">
    <source>
        <dbReference type="ARBA" id="ARBA00022448"/>
    </source>
</evidence>
<evidence type="ECO:0000256" key="1">
    <source>
        <dbReference type="ARBA" id="ARBA00004123"/>
    </source>
</evidence>
<evidence type="ECO:0000259" key="8">
    <source>
        <dbReference type="Pfam" id="PF25574"/>
    </source>
</evidence>
<keyword evidence="6" id="KW-0653">Protein transport</keyword>
<dbReference type="Pfam" id="PF25574">
    <property type="entry name" value="TPR_IMB1"/>
    <property type="match status" value="1"/>
</dbReference>
<evidence type="ECO:0000256" key="4">
    <source>
        <dbReference type="ARBA" id="ARBA00022490"/>
    </source>
</evidence>
<sequence>MASQLPPDVVAALQQLLQGLASADNSIRSSAEQSLNDDWLATRSEMLLSGLAEQVSAGGDANSRSFSAVLFRRLASKTQTKKDEPQELYIACSPTVKSYIRSTLLQGFAQETDNTARKKIGDAVAEVARQLADADEPWPELLGALFQASKSPNASHREGAFRIFTTTPGIIEKQHGELVKEVFLQGFNDPDQKVRIAAMEAFSAFFRSIKKSQQKLYYGLLTSIMNILGSLRAQQDSEGLSQALMALIDLAEISPVMFKPVFNDVVKFSIEIVQDKDLSDQTRQNALEFLATFADTAPNTCRKDPNYTHDMVTQCLSLMTDIGMDDEDASEWNETDDLDVDESDLNHVAGEQCMDRLANRLGGSAVLAPTFQWLPRMMTSSQWRDRHAALMAISAISEGCRDMMEGELDKILDLVVPALSDPHPRVRWAGCNALGQMSTDFAGTMQEKYHQVVLSSIIPVLECPEPRVQSHAAAALVNFCEEAEKEILEPYLDELLKRLLDLLTRDSKRYVQEQALSTIATIADSAEQAFGRYYDHLMPLLFRVLNQPQDTQIKENRLLCAKAMECATLIALAVGRERLGPDAVSLVQALGRIQQSVTDPDDPQGSYLLHCWGRMCRVMGNDFLPYLPAVMPPLLELASAKADVQLLDDEEQLANIEQEDGWELLPVRGKYIGIKTSTLDDKYMAIELLVIYAQQLEAAFEPYVLTVLKDIAIPGLRFFFNDAVRVASAKLIPQLLNSMKKAHGPQSPALAEVWQATVIKILEDLAQEPAVDTLAEMYQCFYESVEVVGQNCLSQETMAAFINAAENSLQEYQARHEHRLAEAQKPEEEREDSDEMLYAIEDDQTLLADMNKAFHTIFKNQSVSFLPQWERLIPFYVKFINSADSTQRHWALCIIDDVLEFCGPEAWKYQAHFTGPLVQGLADKTPANRQAAAYGIGVAAKNGGPAFAEFVAHTIRQLFEATQMPKARHEDHVYATENACASIAKILHFNNSKVQDVQTIVNHWIGTLPVVNDDEAAPYAYGFLAELIEQKNPAVLSAAPQVFDYVVQAVDAETIQGQTAERVIASAKNLVAMTGLNIQQLATQMPAERLQTIRRHFA</sequence>
<keyword evidence="3" id="KW-0813">Transport</keyword>
<dbReference type="InterPro" id="IPR040928">
    <property type="entry name" value="Importin_rep_5"/>
</dbReference>
<comment type="caution">
    <text evidence="10">The sequence shown here is derived from an EMBL/GenBank/DDBJ whole genome shotgun (WGS) entry which is preliminary data.</text>
</comment>
<dbReference type="InterPro" id="IPR041389">
    <property type="entry name" value="Importin_rep_6"/>
</dbReference>
<dbReference type="InParanoid" id="A0A5J5EM90"/>
<dbReference type="GO" id="GO:0005737">
    <property type="term" value="C:cytoplasm"/>
    <property type="evidence" value="ECO:0007669"/>
    <property type="project" value="UniProtKB-SubCell"/>
</dbReference>
<dbReference type="Pfam" id="PF25780">
    <property type="entry name" value="TPR_IPO5"/>
    <property type="match status" value="1"/>
</dbReference>
<dbReference type="Gene3D" id="1.25.10.10">
    <property type="entry name" value="Leucine-rich Repeat Variant"/>
    <property type="match status" value="1"/>
</dbReference>
<evidence type="ECO:0000313" key="11">
    <source>
        <dbReference type="Proteomes" id="UP000326924"/>
    </source>
</evidence>
<accession>A0A5J5EM90</accession>
<keyword evidence="5" id="KW-0677">Repeat</keyword>
<reference evidence="10 11" key="1">
    <citation type="submission" date="2019-09" db="EMBL/GenBank/DDBJ databases">
        <title>Draft genome of the ectomycorrhizal ascomycete Sphaerosporella brunnea.</title>
        <authorList>
            <consortium name="DOE Joint Genome Institute"/>
            <person name="Benucci G.M."/>
            <person name="Marozzi G."/>
            <person name="Antonielli L."/>
            <person name="Sanchez S."/>
            <person name="Marco P."/>
            <person name="Wang X."/>
            <person name="Falini L.B."/>
            <person name="Barry K."/>
            <person name="Haridas S."/>
            <person name="Lipzen A."/>
            <person name="Labutti K."/>
            <person name="Grigoriev I.V."/>
            <person name="Murat C."/>
            <person name="Martin F."/>
            <person name="Albertini E."/>
            <person name="Donnini D."/>
            <person name="Bonito G."/>
        </authorList>
    </citation>
    <scope>NUCLEOTIDE SEQUENCE [LARGE SCALE GENOMIC DNA]</scope>
    <source>
        <strain evidence="10 11">Sb_GMNB300</strain>
    </source>
</reference>
<dbReference type="Proteomes" id="UP000326924">
    <property type="component" value="Unassembled WGS sequence"/>
</dbReference>
<name>A0A5J5EM90_9PEZI</name>
<gene>
    <name evidence="10" type="ORF">FN846DRAFT_910497</name>
</gene>
<proteinExistence type="predicted"/>
<evidence type="ECO:0000256" key="2">
    <source>
        <dbReference type="ARBA" id="ARBA00004496"/>
    </source>
</evidence>
<dbReference type="SUPFAM" id="SSF48371">
    <property type="entry name" value="ARM repeat"/>
    <property type="match status" value="2"/>
</dbReference>
<keyword evidence="11" id="KW-1185">Reference proteome</keyword>
<dbReference type="Pfam" id="PF13513">
    <property type="entry name" value="HEAT_EZ"/>
    <property type="match status" value="1"/>
</dbReference>
<evidence type="ECO:0000256" key="5">
    <source>
        <dbReference type="ARBA" id="ARBA00022737"/>
    </source>
</evidence>
<dbReference type="InterPro" id="IPR040122">
    <property type="entry name" value="Importin_beta"/>
</dbReference>
<dbReference type="Pfam" id="PF18829">
    <property type="entry name" value="Importin_rep_6"/>
    <property type="match status" value="1"/>
</dbReference>
<evidence type="ECO:0000256" key="6">
    <source>
        <dbReference type="ARBA" id="ARBA00022927"/>
    </source>
</evidence>
<keyword evidence="7" id="KW-0539">Nucleus</keyword>
<evidence type="ECO:0000259" key="9">
    <source>
        <dbReference type="Pfam" id="PF25780"/>
    </source>
</evidence>
<dbReference type="InterPro" id="IPR058584">
    <property type="entry name" value="IMB1_TNPO1-like_TPR"/>
</dbReference>
<dbReference type="PANTHER" id="PTHR10527">
    <property type="entry name" value="IMPORTIN BETA"/>
    <property type="match status" value="1"/>
</dbReference>
<dbReference type="OrthoDB" id="543373at2759"/>
<feature type="domain" description="Importin subunit beta-1/Transportin-1-like TPR repeats" evidence="8">
    <location>
        <begin position="468"/>
        <end position="643"/>
    </location>
</feature>
<dbReference type="InterPro" id="IPR011989">
    <property type="entry name" value="ARM-like"/>
</dbReference>
<dbReference type="Pfam" id="PF18816">
    <property type="entry name" value="Importin_rep_5"/>
    <property type="match status" value="1"/>
</dbReference>
<evidence type="ECO:0000313" key="10">
    <source>
        <dbReference type="EMBL" id="KAA8897089.1"/>
    </source>
</evidence>
<keyword evidence="4" id="KW-0963">Cytoplasm</keyword>
<dbReference type="EMBL" id="VXIS01000203">
    <property type="protein sequence ID" value="KAA8897089.1"/>
    <property type="molecule type" value="Genomic_DNA"/>
</dbReference>
<feature type="domain" description="IPO4/5-like TPR repeats" evidence="9">
    <location>
        <begin position="113"/>
        <end position="268"/>
    </location>
</feature>
<dbReference type="InterPro" id="IPR041653">
    <property type="entry name" value="Importin_rep_4"/>
</dbReference>
<dbReference type="AlphaFoldDB" id="A0A5J5EM90"/>
<dbReference type="InterPro" id="IPR016024">
    <property type="entry name" value="ARM-type_fold"/>
</dbReference>
<dbReference type="GO" id="GO:0006606">
    <property type="term" value="P:protein import into nucleus"/>
    <property type="evidence" value="ECO:0007669"/>
    <property type="project" value="InterPro"/>
</dbReference>
<protein>
    <submittedName>
        <fullName evidence="10">Armadillo-type protein</fullName>
    </submittedName>
</protein>
<dbReference type="InterPro" id="IPR057672">
    <property type="entry name" value="TPR_IPO4/5"/>
</dbReference>
<dbReference type="FunCoup" id="A0A5J5EM90">
    <property type="interactions" value="1158"/>
</dbReference>
<dbReference type="GO" id="GO:0005634">
    <property type="term" value="C:nucleus"/>
    <property type="evidence" value="ECO:0007669"/>
    <property type="project" value="UniProtKB-SubCell"/>
</dbReference>
<dbReference type="Pfam" id="PF18808">
    <property type="entry name" value="Importin_rep_4"/>
    <property type="match status" value="1"/>
</dbReference>